<keyword evidence="1" id="KW-0175">Coiled coil</keyword>
<gene>
    <name evidence="3" type="ORF">CAAU_1437</name>
</gene>
<reference evidence="3 4" key="1">
    <citation type="journal article" date="2011" name="J. Bacteriol.">
        <title>Draft genome sequence of Caloramator australicus strain RC3T, a thermoanaerobe from the Great Artesian Basin of Australia.</title>
        <authorList>
            <person name="Ogg C.D."/>
            <person name="Patel B.K.C."/>
        </authorList>
    </citation>
    <scope>NUCLEOTIDE SEQUENCE [LARGE SCALE GENOMIC DNA]</scope>
    <source>
        <strain evidence="3 4">RC3</strain>
    </source>
</reference>
<organism evidence="3 4">
    <name type="scientific">Caloramator australicus RC3</name>
    <dbReference type="NCBI Taxonomy" id="857293"/>
    <lineage>
        <taxon>Bacteria</taxon>
        <taxon>Bacillati</taxon>
        <taxon>Bacillota</taxon>
        <taxon>Clostridia</taxon>
        <taxon>Eubacteriales</taxon>
        <taxon>Clostridiaceae</taxon>
        <taxon>Caloramator</taxon>
    </lineage>
</organism>
<keyword evidence="4" id="KW-1185">Reference proteome</keyword>
<name>I7J570_9CLOT</name>
<proteinExistence type="predicted"/>
<evidence type="ECO:0000256" key="2">
    <source>
        <dbReference type="SAM" id="Phobius"/>
    </source>
</evidence>
<sequence>MKFIKCCCIISCCIILFKRDTPLLICVFSTFYFTTGVVSFKFFVLFRPTIILHYDNGINNPSEQHQLDENNLDSEKIETEKKAEIESTIIIDNTKVKNYEQLASLSENLKNQLEILNNKIDSLEMNLANLFSRSKETNISDKNTSVEITQMINQILESNNEKISVQINKELLSRAARYIDNKSLIKLETIVKEGHDINSTILQYILILFIQQNSLF</sequence>
<keyword evidence="2" id="KW-0812">Transmembrane</keyword>
<evidence type="ECO:0000256" key="1">
    <source>
        <dbReference type="SAM" id="Coils"/>
    </source>
</evidence>
<feature type="transmembrane region" description="Helical" evidence="2">
    <location>
        <begin position="23"/>
        <end position="46"/>
    </location>
</feature>
<evidence type="ECO:0000313" key="4">
    <source>
        <dbReference type="Proteomes" id="UP000007652"/>
    </source>
</evidence>
<dbReference type="EMBL" id="CAKP01000079">
    <property type="protein sequence ID" value="CCJ33521.1"/>
    <property type="molecule type" value="Genomic_DNA"/>
</dbReference>
<dbReference type="Proteomes" id="UP000007652">
    <property type="component" value="Unassembled WGS sequence"/>
</dbReference>
<comment type="caution">
    <text evidence="3">The sequence shown here is derived from an EMBL/GenBank/DDBJ whole genome shotgun (WGS) entry which is preliminary data.</text>
</comment>
<protein>
    <submittedName>
        <fullName evidence="3">Uncharacterized protein</fullName>
    </submittedName>
</protein>
<keyword evidence="2" id="KW-1133">Transmembrane helix</keyword>
<keyword evidence="2" id="KW-0472">Membrane</keyword>
<evidence type="ECO:0000313" key="3">
    <source>
        <dbReference type="EMBL" id="CCJ33521.1"/>
    </source>
</evidence>
<dbReference type="AlphaFoldDB" id="I7J570"/>
<feature type="coiled-coil region" evidence="1">
    <location>
        <begin position="99"/>
        <end position="133"/>
    </location>
</feature>
<accession>I7J570</accession>